<evidence type="ECO:0000313" key="2">
    <source>
        <dbReference type="Proteomes" id="UP000182278"/>
    </source>
</evidence>
<evidence type="ECO:0008006" key="3">
    <source>
        <dbReference type="Google" id="ProtNLM"/>
    </source>
</evidence>
<dbReference type="Proteomes" id="UP000182278">
    <property type="component" value="Unassembled WGS sequence"/>
</dbReference>
<dbReference type="STRING" id="1817893.AUJ66_01610"/>
<dbReference type="AlphaFoldDB" id="A0A1J4SFJ3"/>
<accession>A0A1J4SFJ3</accession>
<dbReference type="Pfam" id="PF08843">
    <property type="entry name" value="AbiEii"/>
    <property type="match status" value="1"/>
</dbReference>
<proteinExistence type="predicted"/>
<protein>
    <recommendedName>
        <fullName evidence="3">Nucleotidyl transferase AbiEii/AbiGii toxin family protein</fullName>
    </recommendedName>
</protein>
<dbReference type="Gene3D" id="3.10.450.620">
    <property type="entry name" value="JHP933, nucleotidyltransferase-like core domain"/>
    <property type="match status" value="1"/>
</dbReference>
<gene>
    <name evidence="1" type="ORF">AUJ66_01610</name>
</gene>
<reference evidence="1 2" key="1">
    <citation type="journal article" date="2016" name="Environ. Microbiol.">
        <title>Genomic resolution of a cold subsurface aquifer community provides metabolic insights for novel microbes adapted to high CO concentrations.</title>
        <authorList>
            <person name="Probst A.J."/>
            <person name="Castelle C.J."/>
            <person name="Singh A."/>
            <person name="Brown C.T."/>
            <person name="Anantharaman K."/>
            <person name="Sharon I."/>
            <person name="Hug L.A."/>
            <person name="Burstein D."/>
            <person name="Emerson J.B."/>
            <person name="Thomas B.C."/>
            <person name="Banfield J.F."/>
        </authorList>
    </citation>
    <scope>NUCLEOTIDE SEQUENCE [LARGE SCALE GENOMIC DNA]</scope>
    <source>
        <strain evidence="1">CG1_02_38_46</strain>
    </source>
</reference>
<comment type="caution">
    <text evidence="1">The sequence shown here is derived from an EMBL/GenBank/DDBJ whole genome shotgun (WGS) entry which is preliminary data.</text>
</comment>
<sequence length="263" mass="30825">MLEVLMSEIEKFKTREERLNHLRECIQLLILKIVYEGGFFKSISFIGGTALRVIYDLRRFSEDMDFSLTSKNSYSTEGLVSYLDRQLELFNMKAEVSKKIEKNVHKIDCKFGGILFDTGISSFESQKLFIRLDVDTNPPAGWRTEISLVNKLFMFTLSHFDLPSLYACKLHACFFRRYTKGRDFYDLLWFLGKKIKPNFTVLNNAIIQTEKKPVSINESNFPRFLAERLSGVDFKNVRNDVERFLEDKKELALLDKETFLKKN</sequence>
<evidence type="ECO:0000313" key="1">
    <source>
        <dbReference type="EMBL" id="OIN98064.1"/>
    </source>
</evidence>
<name>A0A1J4SFJ3_9BACT</name>
<dbReference type="EMBL" id="MNUO01000025">
    <property type="protein sequence ID" value="OIN98064.1"/>
    <property type="molecule type" value="Genomic_DNA"/>
</dbReference>
<dbReference type="InterPro" id="IPR014942">
    <property type="entry name" value="AbiEii"/>
</dbReference>
<organism evidence="1 2">
    <name type="scientific">Candidatus Desantisbacteria bacterium CG1_02_38_46</name>
    <dbReference type="NCBI Taxonomy" id="1817893"/>
    <lineage>
        <taxon>Bacteria</taxon>
        <taxon>Candidatus Desantisiibacteriota</taxon>
    </lineage>
</organism>